<dbReference type="KEGG" id="serw:FY030_00770"/>
<evidence type="ECO:0000313" key="2">
    <source>
        <dbReference type="EMBL" id="QFG67449.1"/>
    </source>
</evidence>
<dbReference type="OrthoDB" id="4412702at2"/>
<comment type="similarity">
    <text evidence="1">Belongs to the LOR family.</text>
</comment>
<dbReference type="InterPro" id="IPR007612">
    <property type="entry name" value="LOR"/>
</dbReference>
<dbReference type="Pfam" id="PF04525">
    <property type="entry name" value="LOR"/>
    <property type="match status" value="1"/>
</dbReference>
<protein>
    <recommendedName>
        <fullName evidence="4">Scramblase</fullName>
    </recommendedName>
</protein>
<evidence type="ECO:0000256" key="1">
    <source>
        <dbReference type="ARBA" id="ARBA00005437"/>
    </source>
</evidence>
<evidence type="ECO:0008006" key="4">
    <source>
        <dbReference type="Google" id="ProtNLM"/>
    </source>
</evidence>
<evidence type="ECO:0000313" key="3">
    <source>
        <dbReference type="Proteomes" id="UP000326546"/>
    </source>
</evidence>
<dbReference type="EMBL" id="CP044427">
    <property type="protein sequence ID" value="QFG67449.1"/>
    <property type="molecule type" value="Genomic_DNA"/>
</dbReference>
<dbReference type="GO" id="GO:0017128">
    <property type="term" value="F:phospholipid scramblase activity"/>
    <property type="evidence" value="ECO:0007669"/>
    <property type="project" value="InterPro"/>
</dbReference>
<dbReference type="Proteomes" id="UP000326546">
    <property type="component" value="Chromosome"/>
</dbReference>
<gene>
    <name evidence="2" type="ORF">FY030_00770</name>
</gene>
<dbReference type="InterPro" id="IPR038595">
    <property type="entry name" value="LOR_sf"/>
</dbReference>
<sequence>MGLIDADALVIDQLTRLFRSDFEIHEGDDVVGRITTQGSAMARMFGGNREFLVTEPDGTQVLRLRDVMNFMSRDTYEVLDGADHPLGTLRREFTLFAKKVSFLPADGGDPLEVRGSFFGYDYSILVRNEPVAQISRRWAGLATSLFGGQRYAVTFLPGASPRLRQVILGTVIAIDLMKAKDDGSAAASSS</sequence>
<dbReference type="RefSeq" id="WP_158059847.1">
    <property type="nucleotide sequence ID" value="NZ_CP044427.1"/>
</dbReference>
<dbReference type="InterPro" id="IPR025659">
    <property type="entry name" value="Tubby-like_C"/>
</dbReference>
<dbReference type="SUPFAM" id="SSF54518">
    <property type="entry name" value="Tubby C-terminal domain-like"/>
    <property type="match status" value="1"/>
</dbReference>
<keyword evidence="3" id="KW-1185">Reference proteome</keyword>
<accession>A0A5J6V168</accession>
<reference evidence="2 3" key="1">
    <citation type="submission" date="2019-09" db="EMBL/GenBank/DDBJ databases">
        <title>Serinicoccus pratensis sp. nov., isolated from meadow soil.</title>
        <authorList>
            <person name="Zhang W."/>
        </authorList>
    </citation>
    <scope>NUCLEOTIDE SEQUENCE [LARGE SCALE GENOMIC DNA]</scope>
    <source>
        <strain evidence="2 3">W204</strain>
    </source>
</reference>
<organism evidence="2 3">
    <name type="scientific">Ornithinimicrobium pratense</name>
    <dbReference type="NCBI Taxonomy" id="2593973"/>
    <lineage>
        <taxon>Bacteria</taxon>
        <taxon>Bacillati</taxon>
        <taxon>Actinomycetota</taxon>
        <taxon>Actinomycetes</taxon>
        <taxon>Micrococcales</taxon>
        <taxon>Ornithinimicrobiaceae</taxon>
        <taxon>Ornithinimicrobium</taxon>
    </lineage>
</organism>
<dbReference type="AlphaFoldDB" id="A0A5J6V168"/>
<dbReference type="Gene3D" id="2.40.160.200">
    <property type="entry name" value="LURP1-related"/>
    <property type="match status" value="1"/>
</dbReference>
<proteinExistence type="inferred from homology"/>
<name>A0A5J6V168_9MICO</name>